<evidence type="ECO:0000256" key="2">
    <source>
        <dbReference type="SAM" id="SignalP"/>
    </source>
</evidence>
<feature type="chain" id="PRO_5012859843" evidence="2">
    <location>
        <begin position="19"/>
        <end position="115"/>
    </location>
</feature>
<keyword evidence="1" id="KW-1133">Transmembrane helix</keyword>
<keyword evidence="1" id="KW-0812">Transmembrane</keyword>
<name>A0A1J5FXA0_9BACT</name>
<keyword evidence="2" id="KW-0732">Signal</keyword>
<protein>
    <submittedName>
        <fullName evidence="3">Uncharacterized protein</fullName>
    </submittedName>
</protein>
<dbReference type="EMBL" id="MNYX01000073">
    <property type="protein sequence ID" value="OIP64627.1"/>
    <property type="molecule type" value="Genomic_DNA"/>
</dbReference>
<reference evidence="3 4" key="1">
    <citation type="journal article" date="2016" name="Environ. Microbiol.">
        <title>Genomic resolution of a cold subsurface aquifer community provides metabolic insights for novel microbes adapted to high CO concentrations.</title>
        <authorList>
            <person name="Probst A.J."/>
            <person name="Castelle C.J."/>
            <person name="Singh A."/>
            <person name="Brown C.T."/>
            <person name="Anantharaman K."/>
            <person name="Sharon I."/>
            <person name="Hug L.A."/>
            <person name="Burstein D."/>
            <person name="Emerson J.B."/>
            <person name="Thomas B.C."/>
            <person name="Banfield J.F."/>
        </authorList>
    </citation>
    <scope>NUCLEOTIDE SEQUENCE [LARGE SCALE GENOMIC DNA]</scope>
    <source>
        <strain evidence="3">CG2_30_43_9</strain>
    </source>
</reference>
<evidence type="ECO:0000313" key="4">
    <source>
        <dbReference type="Proteomes" id="UP000182059"/>
    </source>
</evidence>
<organism evidence="3 4">
    <name type="scientific">Candidatus Nomurabacteria bacterium CG2_30_43_9</name>
    <dbReference type="NCBI Taxonomy" id="1805283"/>
    <lineage>
        <taxon>Bacteria</taxon>
        <taxon>Candidatus Nomuraibacteriota</taxon>
    </lineage>
</organism>
<accession>A0A1J5FXA0</accession>
<dbReference type="Pfam" id="PF18895">
    <property type="entry name" value="T4SS_pilin"/>
    <property type="match status" value="1"/>
</dbReference>
<dbReference type="InterPro" id="IPR043993">
    <property type="entry name" value="T4SS_pilin"/>
</dbReference>
<evidence type="ECO:0000256" key="1">
    <source>
        <dbReference type="SAM" id="Phobius"/>
    </source>
</evidence>
<dbReference type="Proteomes" id="UP000182059">
    <property type="component" value="Unassembled WGS sequence"/>
</dbReference>
<gene>
    <name evidence="3" type="ORF">AUK15_03055</name>
</gene>
<comment type="caution">
    <text evidence="3">The sequence shown here is derived from an EMBL/GenBank/DDBJ whole genome shotgun (WGS) entry which is preliminary data.</text>
</comment>
<feature type="transmembrane region" description="Helical" evidence="1">
    <location>
        <begin position="39"/>
        <end position="64"/>
    </location>
</feature>
<sequence>MKKIIALGFILTPFMAGAQIAQGASTVSGLIAFLKDGLSTLTVLILAGAVVYFLWNVFGYVMSAGDPDARKEKQGGMIYGVIGIAVMVSIWGLVNFLTSSAKLDTTTRTAPSLSL</sequence>
<feature type="signal peptide" evidence="2">
    <location>
        <begin position="1"/>
        <end position="18"/>
    </location>
</feature>
<evidence type="ECO:0000313" key="3">
    <source>
        <dbReference type="EMBL" id="OIP64627.1"/>
    </source>
</evidence>
<dbReference type="AlphaFoldDB" id="A0A1J5FXA0"/>
<feature type="transmembrane region" description="Helical" evidence="1">
    <location>
        <begin position="76"/>
        <end position="94"/>
    </location>
</feature>
<keyword evidence="1" id="KW-0472">Membrane</keyword>
<proteinExistence type="predicted"/>